<dbReference type="EMBL" id="VFPH01000003">
    <property type="protein sequence ID" value="TQM35900.1"/>
    <property type="molecule type" value="Genomic_DNA"/>
</dbReference>
<dbReference type="Pfam" id="PF00440">
    <property type="entry name" value="TetR_N"/>
    <property type="match status" value="1"/>
</dbReference>
<keyword evidence="1 2" id="KW-0238">DNA-binding</keyword>
<comment type="caution">
    <text evidence="4">The sequence shown here is derived from an EMBL/GenBank/DDBJ whole genome shotgun (WGS) entry which is preliminary data.</text>
</comment>
<feature type="DNA-binding region" description="H-T-H motif" evidence="2">
    <location>
        <begin position="29"/>
        <end position="48"/>
    </location>
</feature>
<keyword evidence="5" id="KW-1185">Reference proteome</keyword>
<dbReference type="Gene3D" id="1.10.357.10">
    <property type="entry name" value="Tetracycline Repressor, domain 2"/>
    <property type="match status" value="1"/>
</dbReference>
<organism evidence="4 5">
    <name type="scientific">Pseudonocardia cypriaca</name>
    <dbReference type="NCBI Taxonomy" id="882449"/>
    <lineage>
        <taxon>Bacteria</taxon>
        <taxon>Bacillati</taxon>
        <taxon>Actinomycetota</taxon>
        <taxon>Actinomycetes</taxon>
        <taxon>Pseudonocardiales</taxon>
        <taxon>Pseudonocardiaceae</taxon>
        <taxon>Pseudonocardia</taxon>
    </lineage>
</organism>
<name>A0A543FPY2_9PSEU</name>
<dbReference type="InterPro" id="IPR050109">
    <property type="entry name" value="HTH-type_TetR-like_transc_reg"/>
</dbReference>
<evidence type="ECO:0000256" key="1">
    <source>
        <dbReference type="ARBA" id="ARBA00023125"/>
    </source>
</evidence>
<proteinExistence type="predicted"/>
<dbReference type="PROSITE" id="PS50977">
    <property type="entry name" value="HTH_TETR_2"/>
    <property type="match status" value="1"/>
</dbReference>
<dbReference type="RefSeq" id="WP_142107193.1">
    <property type="nucleotide sequence ID" value="NZ_VFPH01000003.1"/>
</dbReference>
<dbReference type="PANTHER" id="PTHR30055:SF223">
    <property type="entry name" value="HTH-TYPE TRANSCRIPTIONAL REGULATOR UIDR"/>
    <property type="match status" value="1"/>
</dbReference>
<dbReference type="OrthoDB" id="70491at2"/>
<evidence type="ECO:0000313" key="5">
    <source>
        <dbReference type="Proteomes" id="UP000319818"/>
    </source>
</evidence>
<dbReference type="PANTHER" id="PTHR30055">
    <property type="entry name" value="HTH-TYPE TRANSCRIPTIONAL REGULATOR RUTR"/>
    <property type="match status" value="1"/>
</dbReference>
<dbReference type="AlphaFoldDB" id="A0A543FPY2"/>
<feature type="domain" description="HTH tetR-type" evidence="3">
    <location>
        <begin position="6"/>
        <end position="66"/>
    </location>
</feature>
<gene>
    <name evidence="4" type="ORF">FB388_7346</name>
</gene>
<dbReference type="Proteomes" id="UP000319818">
    <property type="component" value="Unassembled WGS sequence"/>
</dbReference>
<dbReference type="InterPro" id="IPR001647">
    <property type="entry name" value="HTH_TetR"/>
</dbReference>
<accession>A0A543FPY2</accession>
<protein>
    <submittedName>
        <fullName evidence="4">TetR family transcriptional regulator</fullName>
    </submittedName>
</protein>
<dbReference type="PRINTS" id="PR00455">
    <property type="entry name" value="HTHTETR"/>
</dbReference>
<sequence>MRLSKQARREQLLDAALRIVREHGADGLTLVTLAEEAGVSRPIAYDHFGTRTGLLLALYRRLEERHRAAVTEALRTAGPTAGAVADVMSAAYFACATDMPEFSAVSAALKGDPEAEALQHEMLDGYTEVMAAALAPHSGLPADALRLRCIAALAAADAIAAELNRGRTSAADAVTALADLIGGGIARS</sequence>
<dbReference type="InterPro" id="IPR009057">
    <property type="entry name" value="Homeodomain-like_sf"/>
</dbReference>
<dbReference type="GO" id="GO:0003700">
    <property type="term" value="F:DNA-binding transcription factor activity"/>
    <property type="evidence" value="ECO:0007669"/>
    <property type="project" value="TreeGrafter"/>
</dbReference>
<dbReference type="GO" id="GO:0000976">
    <property type="term" value="F:transcription cis-regulatory region binding"/>
    <property type="evidence" value="ECO:0007669"/>
    <property type="project" value="TreeGrafter"/>
</dbReference>
<evidence type="ECO:0000256" key="2">
    <source>
        <dbReference type="PROSITE-ProRule" id="PRU00335"/>
    </source>
</evidence>
<reference evidence="4 5" key="1">
    <citation type="submission" date="2019-06" db="EMBL/GenBank/DDBJ databases">
        <title>Sequencing the genomes of 1000 actinobacteria strains.</title>
        <authorList>
            <person name="Klenk H.-P."/>
        </authorList>
    </citation>
    <scope>NUCLEOTIDE SEQUENCE [LARGE SCALE GENOMIC DNA]</scope>
    <source>
        <strain evidence="4 5">DSM 45511</strain>
    </source>
</reference>
<dbReference type="SUPFAM" id="SSF46689">
    <property type="entry name" value="Homeodomain-like"/>
    <property type="match status" value="1"/>
</dbReference>
<evidence type="ECO:0000259" key="3">
    <source>
        <dbReference type="PROSITE" id="PS50977"/>
    </source>
</evidence>
<evidence type="ECO:0000313" key="4">
    <source>
        <dbReference type="EMBL" id="TQM35900.1"/>
    </source>
</evidence>